<proteinExistence type="predicted"/>
<evidence type="ECO:0000313" key="2">
    <source>
        <dbReference type="Proteomes" id="UP000460718"/>
    </source>
</evidence>
<name>A0A6A3KNB8_9STRA</name>
<accession>A0A6A3KNB8</accession>
<gene>
    <name evidence="1" type="ORF">PF011_g10654</name>
</gene>
<comment type="caution">
    <text evidence="1">The sequence shown here is derived from an EMBL/GenBank/DDBJ whole genome shotgun (WGS) entry which is preliminary data.</text>
</comment>
<protein>
    <submittedName>
        <fullName evidence="1">Uncharacterized protein</fullName>
    </submittedName>
</protein>
<dbReference type="EMBL" id="QXFW01000563">
    <property type="protein sequence ID" value="KAE9008582.1"/>
    <property type="molecule type" value="Genomic_DNA"/>
</dbReference>
<evidence type="ECO:0000313" key="1">
    <source>
        <dbReference type="EMBL" id="KAE9008582.1"/>
    </source>
</evidence>
<dbReference type="AlphaFoldDB" id="A0A6A3KNB8"/>
<reference evidence="1 2" key="1">
    <citation type="submission" date="2018-09" db="EMBL/GenBank/DDBJ databases">
        <title>Genomic investigation of the strawberry pathogen Phytophthora fragariae indicates pathogenicity is determined by transcriptional variation in three key races.</title>
        <authorList>
            <person name="Adams T.M."/>
            <person name="Armitage A.D."/>
            <person name="Sobczyk M.K."/>
            <person name="Bates H.J."/>
            <person name="Dunwell J.M."/>
            <person name="Nellist C.F."/>
            <person name="Harrison R.J."/>
        </authorList>
    </citation>
    <scope>NUCLEOTIDE SEQUENCE [LARGE SCALE GENOMIC DNA]</scope>
    <source>
        <strain evidence="1 2">SCRP245</strain>
    </source>
</reference>
<organism evidence="1 2">
    <name type="scientific">Phytophthora fragariae</name>
    <dbReference type="NCBI Taxonomy" id="53985"/>
    <lineage>
        <taxon>Eukaryota</taxon>
        <taxon>Sar</taxon>
        <taxon>Stramenopiles</taxon>
        <taxon>Oomycota</taxon>
        <taxon>Peronosporomycetes</taxon>
        <taxon>Peronosporales</taxon>
        <taxon>Peronosporaceae</taxon>
        <taxon>Phytophthora</taxon>
    </lineage>
</organism>
<dbReference type="Proteomes" id="UP000460718">
    <property type="component" value="Unassembled WGS sequence"/>
</dbReference>
<sequence length="102" mass="11096">MAPSSALRPPSLRPFCASLHLLPWCPTSVECDARVCHSEAIPCIGVALAPSSCSAVPSPRRRPSCFLSPFSRMKTVLGATRSWWVTSTLYITFNQNCILADT</sequence>